<evidence type="ECO:0000313" key="2">
    <source>
        <dbReference type="Proteomes" id="UP000054937"/>
    </source>
</evidence>
<dbReference type="Proteomes" id="UP000054937">
    <property type="component" value="Unassembled WGS sequence"/>
</dbReference>
<name>A0A0V0QYF4_PSEPJ</name>
<accession>A0A0V0QYF4</accession>
<evidence type="ECO:0000313" key="1">
    <source>
        <dbReference type="EMBL" id="KRX07230.1"/>
    </source>
</evidence>
<reference evidence="1 2" key="1">
    <citation type="journal article" date="2015" name="Sci. Rep.">
        <title>Genome of the facultative scuticociliatosis pathogen Pseudocohnilembus persalinus provides insight into its virulence through horizontal gene transfer.</title>
        <authorList>
            <person name="Xiong J."/>
            <person name="Wang G."/>
            <person name="Cheng J."/>
            <person name="Tian M."/>
            <person name="Pan X."/>
            <person name="Warren A."/>
            <person name="Jiang C."/>
            <person name="Yuan D."/>
            <person name="Miao W."/>
        </authorList>
    </citation>
    <scope>NUCLEOTIDE SEQUENCE [LARGE SCALE GENOMIC DNA]</scope>
    <source>
        <strain evidence="1">36N120E</strain>
    </source>
</reference>
<dbReference type="AlphaFoldDB" id="A0A0V0QYF4"/>
<organism evidence="1 2">
    <name type="scientific">Pseudocohnilembus persalinus</name>
    <name type="common">Ciliate</name>
    <dbReference type="NCBI Taxonomy" id="266149"/>
    <lineage>
        <taxon>Eukaryota</taxon>
        <taxon>Sar</taxon>
        <taxon>Alveolata</taxon>
        <taxon>Ciliophora</taxon>
        <taxon>Intramacronucleata</taxon>
        <taxon>Oligohymenophorea</taxon>
        <taxon>Scuticociliatia</taxon>
        <taxon>Philasterida</taxon>
        <taxon>Pseudocohnilembidae</taxon>
        <taxon>Pseudocohnilembus</taxon>
    </lineage>
</organism>
<proteinExistence type="predicted"/>
<protein>
    <submittedName>
        <fullName evidence="1">Uncharacterized protein</fullName>
    </submittedName>
</protein>
<keyword evidence="2" id="KW-1185">Reference proteome</keyword>
<dbReference type="InParanoid" id="A0A0V0QYF4"/>
<sequence length="138" mass="16321">MDAESSYQGPKKFLLKIYDKTFELKEEFQNISGLAYFSMNQWGFNENGFCEIQLNENEIDLNVLEQIIQWVKDQQYDPPKIQKLTSTAKVATQFYFAHYSNLQEYLNDQGLNQGITHEDEKKIVNEDPWVTKYMSQDQ</sequence>
<dbReference type="EMBL" id="LDAU01000085">
    <property type="protein sequence ID" value="KRX07230.1"/>
    <property type="molecule type" value="Genomic_DNA"/>
</dbReference>
<gene>
    <name evidence="1" type="ORF">PPERSA_00387</name>
</gene>
<comment type="caution">
    <text evidence="1">The sequence shown here is derived from an EMBL/GenBank/DDBJ whole genome shotgun (WGS) entry which is preliminary data.</text>
</comment>